<keyword evidence="2" id="KW-0547">Nucleotide-binding</keyword>
<dbReference type="eggNOG" id="COG0699">
    <property type="taxonomic scope" value="Bacteria"/>
</dbReference>
<comment type="subcellular location">
    <subcellularLocation>
        <location evidence="1">Membrane</location>
    </subcellularLocation>
</comment>
<dbReference type="Pfam" id="PF00350">
    <property type="entry name" value="Dynamin_N"/>
    <property type="match status" value="1"/>
</dbReference>
<protein>
    <recommendedName>
        <fullName evidence="7">Dynamin N-terminal domain-containing protein</fullName>
    </recommendedName>
</protein>
<dbReference type="InterPro" id="IPR045063">
    <property type="entry name" value="Dynamin_N"/>
</dbReference>
<evidence type="ECO:0000256" key="1">
    <source>
        <dbReference type="ARBA" id="ARBA00004370"/>
    </source>
</evidence>
<feature type="coiled-coil region" evidence="6">
    <location>
        <begin position="493"/>
        <end position="541"/>
    </location>
</feature>
<keyword evidence="5" id="KW-0472">Membrane</keyword>
<evidence type="ECO:0000313" key="9">
    <source>
        <dbReference type="Proteomes" id="UP000016637"/>
    </source>
</evidence>
<evidence type="ECO:0000259" key="7">
    <source>
        <dbReference type="Pfam" id="PF00350"/>
    </source>
</evidence>
<dbReference type="Gene3D" id="3.40.50.300">
    <property type="entry name" value="P-loop containing nucleotide triphosphate hydrolases"/>
    <property type="match status" value="1"/>
</dbReference>
<feature type="coiled-coil region" evidence="6">
    <location>
        <begin position="297"/>
        <end position="359"/>
    </location>
</feature>
<keyword evidence="3" id="KW-0378">Hydrolase</keyword>
<feature type="domain" description="Dynamin N-terminal" evidence="7">
    <location>
        <begin position="149"/>
        <end position="336"/>
    </location>
</feature>
<dbReference type="HOGENOM" id="CLU_019738_0_0_9"/>
<keyword evidence="4" id="KW-0342">GTP-binding</keyword>
<keyword evidence="9" id="KW-1185">Reference proteome</keyword>
<dbReference type="GO" id="GO:0016020">
    <property type="term" value="C:membrane"/>
    <property type="evidence" value="ECO:0007669"/>
    <property type="project" value="UniProtKB-SubCell"/>
</dbReference>
<dbReference type="InterPro" id="IPR027094">
    <property type="entry name" value="Mitofusin_fam"/>
</dbReference>
<dbReference type="EMBL" id="AWVP01000009">
    <property type="protein sequence ID" value="ERK60427.1"/>
    <property type="molecule type" value="Genomic_DNA"/>
</dbReference>
<evidence type="ECO:0000256" key="2">
    <source>
        <dbReference type="ARBA" id="ARBA00022741"/>
    </source>
</evidence>
<proteinExistence type="predicted"/>
<dbReference type="RefSeq" id="WP_021752253.1">
    <property type="nucleotide sequence ID" value="NZ_KI271790.1"/>
</dbReference>
<dbReference type="Proteomes" id="UP000016637">
    <property type="component" value="Unassembled WGS sequence"/>
</dbReference>
<accession>U2SCH4</accession>
<dbReference type="PATRIC" id="fig|1321820.3.peg.174"/>
<organism evidence="8 9">
    <name type="scientific">Gemella bergeri ATCC 700627</name>
    <dbReference type="NCBI Taxonomy" id="1321820"/>
    <lineage>
        <taxon>Bacteria</taxon>
        <taxon>Bacillati</taxon>
        <taxon>Bacillota</taxon>
        <taxon>Bacilli</taxon>
        <taxon>Bacillales</taxon>
        <taxon>Gemellaceae</taxon>
        <taxon>Gemella</taxon>
    </lineage>
</organism>
<dbReference type="InterPro" id="IPR027417">
    <property type="entry name" value="P-loop_NTPase"/>
</dbReference>
<evidence type="ECO:0000256" key="5">
    <source>
        <dbReference type="ARBA" id="ARBA00023136"/>
    </source>
</evidence>
<sequence>MEFYIEYNPYTLNTIYKKNGIEVLNSNIYDKRNARLQTLFNESENWEGLISEIVNECNSGVLNIKFKGRAIDFEDLEIAVEEHNEKEKTEITLDYIQSKSDEFIFSNIENLFKELKEEEAILSSDSEKNSKQQTIFEFYEKQKENIFDINVIATMSSGKSTLINALLGTELLPSKNEACTATVASILDNDNLENYEVEVINKYGEKIELEMVLEEVNTAEMINRFRKKATLSELERINENKNIHKIILEGNIPAVSSEKIKLKLNDTPGPNNSRDENHKIVTMNFIKNDNSVVLYILNAQQLEINDDKNLLEEISKEMKKAGKQSHDRFIFVINKADSLDDEKGELKNLKFKVNRYLDNFGIKNPILVPLSSRQSLLTRKNANGESLTKHEKKDLGGNLLFLDDKDEKGYHLEQYATLSPSIKEKLKIEYGEKVKENDEEGQILIQTGIRGLEELLKEYIDKYAYPIKVRELIDDVESTLKSVIEKEKFDEFIAKGEIEVKKIRDEIEKTEIDTTRREQIKKELNEEIQKIEENFKEKINIGERELLGKITNLKNKTYDSYKGKKLVIDSFKDEEEKLAKKIESEFASYSKSFTESLELELKKIDRRVTEQYIEKIKEISENIKIGKMELGNIKSISNFVNIDLISESNNSNELKKLIEKIPNPEKSGFLGKLKFWKSNEVEVVNFEEFAHKMFDNATNHFNNYIDNVKEYLENIMDEYRKWINSKVKDLENEIQNILIDIKRRLDKKTELEGNMENIKQRKEWFESKLKKIQTMLNF</sequence>
<dbReference type="GO" id="GO:0008053">
    <property type="term" value="P:mitochondrial fusion"/>
    <property type="evidence" value="ECO:0007669"/>
    <property type="project" value="TreeGrafter"/>
</dbReference>
<feature type="coiled-coil region" evidence="6">
    <location>
        <begin position="727"/>
        <end position="768"/>
    </location>
</feature>
<reference evidence="8 9" key="1">
    <citation type="submission" date="2013-08" db="EMBL/GenBank/DDBJ databases">
        <authorList>
            <person name="Weinstock G."/>
            <person name="Sodergren E."/>
            <person name="Wylie T."/>
            <person name="Fulton L."/>
            <person name="Fulton R."/>
            <person name="Fronick C."/>
            <person name="O'Laughlin M."/>
            <person name="Godfrey J."/>
            <person name="Miner T."/>
            <person name="Herter B."/>
            <person name="Appelbaum E."/>
            <person name="Cordes M."/>
            <person name="Lek S."/>
            <person name="Wollam A."/>
            <person name="Pepin K.H."/>
            <person name="Palsikar V.B."/>
            <person name="Mitreva M."/>
            <person name="Wilson R.K."/>
        </authorList>
    </citation>
    <scope>NUCLEOTIDE SEQUENCE [LARGE SCALE GENOMIC DNA]</scope>
    <source>
        <strain evidence="8 9">ATCC 700627</strain>
    </source>
</reference>
<dbReference type="AlphaFoldDB" id="U2SCH4"/>
<evidence type="ECO:0000256" key="3">
    <source>
        <dbReference type="ARBA" id="ARBA00022801"/>
    </source>
</evidence>
<dbReference type="GO" id="GO:0005525">
    <property type="term" value="F:GTP binding"/>
    <property type="evidence" value="ECO:0007669"/>
    <property type="project" value="UniProtKB-KW"/>
</dbReference>
<gene>
    <name evidence="8" type="ORF">HMPREF1983_00174</name>
</gene>
<evidence type="ECO:0000256" key="4">
    <source>
        <dbReference type="ARBA" id="ARBA00023134"/>
    </source>
</evidence>
<dbReference type="PANTHER" id="PTHR10465:SF0">
    <property type="entry name" value="SARCALUMENIN"/>
    <property type="match status" value="1"/>
</dbReference>
<evidence type="ECO:0000313" key="8">
    <source>
        <dbReference type="EMBL" id="ERK60427.1"/>
    </source>
</evidence>
<evidence type="ECO:0000256" key="6">
    <source>
        <dbReference type="SAM" id="Coils"/>
    </source>
</evidence>
<keyword evidence="6" id="KW-0175">Coiled coil</keyword>
<dbReference type="GO" id="GO:0003924">
    <property type="term" value="F:GTPase activity"/>
    <property type="evidence" value="ECO:0007669"/>
    <property type="project" value="InterPro"/>
</dbReference>
<dbReference type="SUPFAM" id="SSF52540">
    <property type="entry name" value="P-loop containing nucleoside triphosphate hydrolases"/>
    <property type="match status" value="1"/>
</dbReference>
<name>U2SCH4_9BACL</name>
<comment type="caution">
    <text evidence="8">The sequence shown here is derived from an EMBL/GenBank/DDBJ whole genome shotgun (WGS) entry which is preliminary data.</text>
</comment>
<dbReference type="PANTHER" id="PTHR10465">
    <property type="entry name" value="TRANSMEMBRANE GTPASE FZO1"/>
    <property type="match status" value="1"/>
</dbReference>